<dbReference type="SUPFAM" id="SSF51206">
    <property type="entry name" value="cAMP-binding domain-like"/>
    <property type="match status" value="1"/>
</dbReference>
<keyword evidence="4" id="KW-0560">Oxidoreductase</keyword>
<keyword evidence="6" id="KW-0175">Coiled coil</keyword>
<dbReference type="InterPro" id="IPR006620">
    <property type="entry name" value="Pro_4_hyd_alph"/>
</dbReference>
<keyword evidence="2" id="KW-0479">Metal-binding</keyword>
<evidence type="ECO:0000256" key="1">
    <source>
        <dbReference type="ARBA" id="ARBA00001961"/>
    </source>
</evidence>
<protein>
    <recommendedName>
        <fullName evidence="9">Fe2OG dioxygenase domain-containing protein</fullName>
    </recommendedName>
</protein>
<dbReference type="GO" id="GO:0016705">
    <property type="term" value="F:oxidoreductase activity, acting on paired donors, with incorporation or reduction of molecular oxygen"/>
    <property type="evidence" value="ECO:0007669"/>
    <property type="project" value="InterPro"/>
</dbReference>
<dbReference type="InterPro" id="IPR044862">
    <property type="entry name" value="Pro_4_hyd_alph_FE2OG_OXY"/>
</dbReference>
<dbReference type="Gene3D" id="2.60.120.620">
    <property type="entry name" value="q2cbj1_9rhob like domain"/>
    <property type="match status" value="1"/>
</dbReference>
<evidence type="ECO:0000256" key="4">
    <source>
        <dbReference type="ARBA" id="ARBA00023002"/>
    </source>
</evidence>
<evidence type="ECO:0000256" key="2">
    <source>
        <dbReference type="ARBA" id="ARBA00022723"/>
    </source>
</evidence>
<dbReference type="GO" id="GO:0098855">
    <property type="term" value="C:HCN channel complex"/>
    <property type="evidence" value="ECO:0007669"/>
    <property type="project" value="TreeGrafter"/>
</dbReference>
<feature type="coiled-coil region" evidence="6">
    <location>
        <begin position="23"/>
        <end position="50"/>
    </location>
</feature>
<dbReference type="AlphaFoldDB" id="A0AA36I3N0"/>
<evidence type="ECO:0000256" key="8">
    <source>
        <dbReference type="SAM" id="Phobius"/>
    </source>
</evidence>
<evidence type="ECO:0000313" key="10">
    <source>
        <dbReference type="EMBL" id="CAJ1380375.1"/>
    </source>
</evidence>
<evidence type="ECO:0000256" key="3">
    <source>
        <dbReference type="ARBA" id="ARBA00022964"/>
    </source>
</evidence>
<dbReference type="InterPro" id="IPR051413">
    <property type="entry name" value="K/Na_HCN_channel"/>
</dbReference>
<sequence length="1077" mass="120827">MPKKGKKAANAVAEVSSKTDALRTTAESLMKQLEGQVENLTKMAEEHLDKGMLGHHAEALKMRDSAAATLQDFRKRWGLAGEPESEPSTFASAGEIEPKKPENGSRGADRLDAKDLPQYRWVSDCVHQLEIEDPAAADETPEVDISEASVRCSWARSGWVLTLPVGQMDQAACKVLRRRRQRRLELQLPASVAPRLELNPQGFGWVDAFLAGEEADAVRQRILELWQSGQLQQGEVEGGLKESVRSDEYLFMEDGDPAVSMFTRRLDRLVLAMAKEVPELKDLWLMRGSPMAAVYAGAGSRYRPHFDCVGGDNGRKITCILYLNPFWQPGHGGELQLFPEARGIMAEGPAQEVEPLHGRLACFLCDSRNLHAVKPVTDHANVQPRDRALSFWEAHRALASAYETDLAQLQDQKVQLQIPRQASTSLLDLDACLRRDSSALRGGATPPSASMSMSPSVIPRTSLRLNSFEECSVSPRPSLMSMMLDGFLVEEQKARALGLQIRQRLEPRAGAESSLKLMHALSHHSDSQSEEMEDCLEPRICWQQDVSFPPRKLSATATASIAVPEKSQRVWMLSPASRARVRWDLLAVLMVLVELLVFPAQVFSDTWPQQVWPEFALLSLTFWSCDISLNFLTGFHSGGELVLNASDIAKKYLRGWFFFDLLFVASDLAALCAGLGSAPRELWVALRSAQLVLRLGRLMQLGKMTECLKRRLVNDVSIAKLDIGLIVMQIFTTQHLVACAWYDLGIMNERGWVAHWQLQGRSKEFQYLTALHWTYCQLGFGGTEIEPSTAAERIFGLLVAFMALGIFSTLLGSVTGLSGLLNKSSEEKRFLFVTLRRFLEHNRIHEDLKERITCFLEHAYSLNKKNMTEDQVQLLELLSVPLHRELQRARYDFSLKELGLLRNSLGREARLQLIQRLASRAVTQQKFPASDLVWEPGAVASEAVFLMSGSLKYSLGVDWSITSQRWLAEMCLWTPWSYVGEMATQATTNLVKLNARQFFEALRDLHELRGAQSYAQEYVSAMNNFAAVTDLWEGPMDIVDPTMSGSLRGQQLLREKARGMFQWLQPLRWSKVVPTTP</sequence>
<dbReference type="GO" id="GO:0051213">
    <property type="term" value="F:dioxygenase activity"/>
    <property type="evidence" value="ECO:0007669"/>
    <property type="project" value="UniProtKB-KW"/>
</dbReference>
<evidence type="ECO:0000256" key="5">
    <source>
        <dbReference type="ARBA" id="ARBA00023004"/>
    </source>
</evidence>
<feature type="transmembrane region" description="Helical" evidence="8">
    <location>
        <begin position="794"/>
        <end position="821"/>
    </location>
</feature>
<evidence type="ECO:0000313" key="11">
    <source>
        <dbReference type="Proteomes" id="UP001178507"/>
    </source>
</evidence>
<evidence type="ECO:0000259" key="9">
    <source>
        <dbReference type="PROSITE" id="PS51471"/>
    </source>
</evidence>
<keyword evidence="5" id="KW-0408">Iron</keyword>
<dbReference type="GO" id="GO:0005506">
    <property type="term" value="F:iron ion binding"/>
    <property type="evidence" value="ECO:0007669"/>
    <property type="project" value="InterPro"/>
</dbReference>
<dbReference type="PANTHER" id="PTHR45689">
    <property type="entry name" value="I[[H]] CHANNEL, ISOFORM E"/>
    <property type="match status" value="1"/>
</dbReference>
<keyword evidence="8" id="KW-0812">Transmembrane</keyword>
<feature type="domain" description="Fe2OG dioxygenase" evidence="9">
    <location>
        <begin position="286"/>
        <end position="395"/>
    </location>
</feature>
<comment type="cofactor">
    <cofactor evidence="1">
        <name>L-ascorbate</name>
        <dbReference type="ChEBI" id="CHEBI:38290"/>
    </cofactor>
</comment>
<gene>
    <name evidence="10" type="ORF">EVOR1521_LOCUS8330</name>
</gene>
<evidence type="ECO:0000256" key="7">
    <source>
        <dbReference type="SAM" id="MobiDB-lite"/>
    </source>
</evidence>
<dbReference type="InterPro" id="IPR005123">
    <property type="entry name" value="Oxoglu/Fe-dep_dioxygenase_dom"/>
</dbReference>
<dbReference type="GO" id="GO:0003254">
    <property type="term" value="P:regulation of membrane depolarization"/>
    <property type="evidence" value="ECO:0007669"/>
    <property type="project" value="TreeGrafter"/>
</dbReference>
<keyword evidence="3" id="KW-0223">Dioxygenase</keyword>
<dbReference type="GO" id="GO:0005249">
    <property type="term" value="F:voltage-gated potassium channel activity"/>
    <property type="evidence" value="ECO:0007669"/>
    <property type="project" value="TreeGrafter"/>
</dbReference>
<feature type="compositionally biased region" description="Basic and acidic residues" evidence="7">
    <location>
        <begin position="96"/>
        <end position="111"/>
    </location>
</feature>
<keyword evidence="8" id="KW-0472">Membrane</keyword>
<dbReference type="Pfam" id="PF13640">
    <property type="entry name" value="2OG-FeII_Oxy_3"/>
    <property type="match status" value="1"/>
</dbReference>
<name>A0AA36I3N0_9DINO</name>
<keyword evidence="11" id="KW-1185">Reference proteome</keyword>
<dbReference type="Gene3D" id="1.10.287.70">
    <property type="match status" value="1"/>
</dbReference>
<dbReference type="SMART" id="SM00702">
    <property type="entry name" value="P4Hc"/>
    <property type="match status" value="1"/>
</dbReference>
<accession>A0AA36I3N0</accession>
<dbReference type="SUPFAM" id="SSF81324">
    <property type="entry name" value="Voltage-gated potassium channels"/>
    <property type="match status" value="1"/>
</dbReference>
<organism evidence="10 11">
    <name type="scientific">Effrenium voratum</name>
    <dbReference type="NCBI Taxonomy" id="2562239"/>
    <lineage>
        <taxon>Eukaryota</taxon>
        <taxon>Sar</taxon>
        <taxon>Alveolata</taxon>
        <taxon>Dinophyceae</taxon>
        <taxon>Suessiales</taxon>
        <taxon>Symbiodiniaceae</taxon>
        <taxon>Effrenium</taxon>
    </lineage>
</organism>
<comment type="caution">
    <text evidence="10">The sequence shown here is derived from an EMBL/GenBank/DDBJ whole genome shotgun (WGS) entry which is preliminary data.</text>
</comment>
<evidence type="ECO:0000256" key="6">
    <source>
        <dbReference type="SAM" id="Coils"/>
    </source>
</evidence>
<dbReference type="EMBL" id="CAUJNA010000706">
    <property type="protein sequence ID" value="CAJ1380375.1"/>
    <property type="molecule type" value="Genomic_DNA"/>
</dbReference>
<dbReference type="InterPro" id="IPR018490">
    <property type="entry name" value="cNMP-bd_dom_sf"/>
</dbReference>
<dbReference type="GO" id="GO:0031418">
    <property type="term" value="F:L-ascorbic acid binding"/>
    <property type="evidence" value="ECO:0007669"/>
    <property type="project" value="InterPro"/>
</dbReference>
<proteinExistence type="predicted"/>
<dbReference type="GO" id="GO:0035725">
    <property type="term" value="P:sodium ion transmembrane transport"/>
    <property type="evidence" value="ECO:0007669"/>
    <property type="project" value="TreeGrafter"/>
</dbReference>
<dbReference type="PANTHER" id="PTHR45689:SF5">
    <property type="entry name" value="I[[H]] CHANNEL, ISOFORM E"/>
    <property type="match status" value="1"/>
</dbReference>
<reference evidence="10" key="1">
    <citation type="submission" date="2023-08" db="EMBL/GenBank/DDBJ databases">
        <authorList>
            <person name="Chen Y."/>
            <person name="Shah S."/>
            <person name="Dougan E. K."/>
            <person name="Thang M."/>
            <person name="Chan C."/>
        </authorList>
    </citation>
    <scope>NUCLEOTIDE SEQUENCE</scope>
</reference>
<keyword evidence="8" id="KW-1133">Transmembrane helix</keyword>
<feature type="region of interest" description="Disordered" evidence="7">
    <location>
        <begin position="80"/>
        <end position="111"/>
    </location>
</feature>
<feature type="region of interest" description="Disordered" evidence="7">
    <location>
        <begin position="1"/>
        <end position="21"/>
    </location>
</feature>
<dbReference type="Proteomes" id="UP001178507">
    <property type="component" value="Unassembled WGS sequence"/>
</dbReference>
<dbReference type="PROSITE" id="PS51471">
    <property type="entry name" value="FE2OG_OXY"/>
    <property type="match status" value="1"/>
</dbReference>